<name>A0ABQ7CZT5_BRACR</name>
<comment type="caution">
    <text evidence="1">The sequence shown here is derived from an EMBL/GenBank/DDBJ whole genome shotgun (WGS) entry which is preliminary data.</text>
</comment>
<organism evidence="1 2">
    <name type="scientific">Brassica cretica</name>
    <name type="common">Mustard</name>
    <dbReference type="NCBI Taxonomy" id="69181"/>
    <lineage>
        <taxon>Eukaryota</taxon>
        <taxon>Viridiplantae</taxon>
        <taxon>Streptophyta</taxon>
        <taxon>Embryophyta</taxon>
        <taxon>Tracheophyta</taxon>
        <taxon>Spermatophyta</taxon>
        <taxon>Magnoliopsida</taxon>
        <taxon>eudicotyledons</taxon>
        <taxon>Gunneridae</taxon>
        <taxon>Pentapetalae</taxon>
        <taxon>rosids</taxon>
        <taxon>malvids</taxon>
        <taxon>Brassicales</taxon>
        <taxon>Brassicaceae</taxon>
        <taxon>Brassiceae</taxon>
        <taxon>Brassica</taxon>
    </lineage>
</organism>
<dbReference type="Proteomes" id="UP000266723">
    <property type="component" value="Unassembled WGS sequence"/>
</dbReference>
<dbReference type="EMBL" id="QGKV02000759">
    <property type="protein sequence ID" value="KAF3565676.1"/>
    <property type="molecule type" value="Genomic_DNA"/>
</dbReference>
<protein>
    <recommendedName>
        <fullName evidence="3">Plastocyanin-like domain-containing protein</fullName>
    </recommendedName>
</protein>
<evidence type="ECO:0008006" key="3">
    <source>
        <dbReference type="Google" id="ProtNLM"/>
    </source>
</evidence>
<accession>A0ABQ7CZT5</accession>
<proteinExistence type="predicted"/>
<evidence type="ECO:0000313" key="1">
    <source>
        <dbReference type="EMBL" id="KAF3565676.1"/>
    </source>
</evidence>
<gene>
    <name evidence="1" type="ORF">DY000_02018876</name>
</gene>
<evidence type="ECO:0000313" key="2">
    <source>
        <dbReference type="Proteomes" id="UP000266723"/>
    </source>
</evidence>
<sequence>MTSRIVLRLRNQSDAALIPPDAVEVTINSSTKGLWNHAWDLPAEPRLGPASSTKGF</sequence>
<keyword evidence="2" id="KW-1185">Reference proteome</keyword>
<reference evidence="1 2" key="1">
    <citation type="journal article" date="2020" name="BMC Genomics">
        <title>Intraspecific diversification of the crop wild relative Brassica cretica Lam. using demographic model selection.</title>
        <authorList>
            <person name="Kioukis A."/>
            <person name="Michalopoulou V.A."/>
            <person name="Briers L."/>
            <person name="Pirintsos S."/>
            <person name="Studholme D.J."/>
            <person name="Pavlidis P."/>
            <person name="Sarris P.F."/>
        </authorList>
    </citation>
    <scope>NUCLEOTIDE SEQUENCE [LARGE SCALE GENOMIC DNA]</scope>
    <source>
        <strain evidence="2">cv. PFS-1207/04</strain>
    </source>
</reference>